<dbReference type="PANTHER" id="PTHR10052">
    <property type="entry name" value="60S RIBOSOMAL PROTEIN L18A"/>
    <property type="match status" value="1"/>
</dbReference>
<dbReference type="Pfam" id="PF01775">
    <property type="entry name" value="Ribosomal_L18A"/>
    <property type="match status" value="1"/>
</dbReference>
<dbReference type="PIRSF" id="PIRSF002190">
    <property type="entry name" value="Ribosomal_L18a"/>
    <property type="match status" value="1"/>
</dbReference>
<dbReference type="InterPro" id="IPR023573">
    <property type="entry name" value="Ribosomal_eL20_dom"/>
</dbReference>
<protein>
    <recommendedName>
        <fullName evidence="4">60S ribosomal protein L18a</fullName>
    </recommendedName>
</protein>
<proteinExistence type="inferred from homology"/>
<keyword evidence="2 4" id="KW-0689">Ribosomal protein</keyword>
<organism evidence="6">
    <name type="scientific">Pseudictyota dubia</name>
    <dbReference type="NCBI Taxonomy" id="2749911"/>
    <lineage>
        <taxon>Eukaryota</taxon>
        <taxon>Sar</taxon>
        <taxon>Stramenopiles</taxon>
        <taxon>Ochrophyta</taxon>
        <taxon>Bacillariophyta</taxon>
        <taxon>Mediophyceae</taxon>
        <taxon>Biddulphiophycidae</taxon>
        <taxon>Eupodiscales</taxon>
        <taxon>Odontellaceae</taxon>
        <taxon>Pseudictyota</taxon>
    </lineage>
</organism>
<keyword evidence="3 4" id="KW-0687">Ribonucleoprotein</keyword>
<dbReference type="EMBL" id="HBED01036715">
    <property type="protein sequence ID" value="CAD8320043.1"/>
    <property type="molecule type" value="Transcribed_RNA"/>
</dbReference>
<dbReference type="InterPro" id="IPR028877">
    <property type="entry name" value="Ribosomal_eL20"/>
</dbReference>
<feature type="domain" description="Large ribosomal subunit protein eL20" evidence="5">
    <location>
        <begin position="3"/>
        <end position="123"/>
    </location>
</feature>
<dbReference type="HAMAP" id="MF_00273">
    <property type="entry name" value="Ribosomal_eL20"/>
    <property type="match status" value="1"/>
</dbReference>
<dbReference type="Gene3D" id="3.10.20.10">
    <property type="match status" value="2"/>
</dbReference>
<evidence type="ECO:0000259" key="5">
    <source>
        <dbReference type="Pfam" id="PF01775"/>
    </source>
</evidence>
<dbReference type="InterPro" id="IPR021138">
    <property type="entry name" value="Ribosomal_eL20_eukaryotes"/>
</dbReference>
<evidence type="ECO:0000256" key="4">
    <source>
        <dbReference type="PIRNR" id="PIRNR002190"/>
    </source>
</evidence>
<dbReference type="GO" id="GO:0003735">
    <property type="term" value="F:structural constituent of ribosome"/>
    <property type="evidence" value="ECO:0007669"/>
    <property type="project" value="InterPro"/>
</dbReference>
<evidence type="ECO:0000256" key="2">
    <source>
        <dbReference type="ARBA" id="ARBA00022980"/>
    </source>
</evidence>
<dbReference type="FunFam" id="3.10.20.10:FF:000002">
    <property type="entry name" value="60S ribosomal protein L18a"/>
    <property type="match status" value="1"/>
</dbReference>
<dbReference type="GO" id="GO:0006412">
    <property type="term" value="P:translation"/>
    <property type="evidence" value="ECO:0007669"/>
    <property type="project" value="InterPro"/>
</dbReference>
<sequence>MGLNQYQVVGRKVPTETDPAPQIFRMRIFAPNEVTAKSRFWYFLHQYSKMKRSTGEILSVSEIRERNNRIVRNYGITIKYNSRSGTHNMYKEFRDTSLCGAVEKMYQDLAGRHRARFSSIQIIDAVVVPAGIKATKKFAPTEDDEVPPPAVVRPSVKQFLDSKIKFPLAHRITRPASKAFRKTFAVSRPTTFFS</sequence>
<dbReference type="FunFam" id="3.10.20.10:FF:000001">
    <property type="entry name" value="60S ribosomal protein L18a"/>
    <property type="match status" value="1"/>
</dbReference>
<dbReference type="GO" id="GO:0005840">
    <property type="term" value="C:ribosome"/>
    <property type="evidence" value="ECO:0007669"/>
    <property type="project" value="UniProtKB-KW"/>
</dbReference>
<accession>A0A7R9ZDU8</accession>
<evidence type="ECO:0000256" key="3">
    <source>
        <dbReference type="ARBA" id="ARBA00023274"/>
    </source>
</evidence>
<reference evidence="6" key="1">
    <citation type="submission" date="2021-01" db="EMBL/GenBank/DDBJ databases">
        <authorList>
            <person name="Corre E."/>
            <person name="Pelletier E."/>
            <person name="Niang G."/>
            <person name="Scheremetjew M."/>
            <person name="Finn R."/>
            <person name="Kale V."/>
            <person name="Holt S."/>
            <person name="Cochrane G."/>
            <person name="Meng A."/>
            <person name="Brown T."/>
            <person name="Cohen L."/>
        </authorList>
    </citation>
    <scope>NUCLEOTIDE SEQUENCE</scope>
    <source>
        <strain evidence="6">CCMP147</strain>
    </source>
</reference>
<gene>
    <name evidence="6" type="ORF">TDUB1175_LOCUS18459</name>
</gene>
<evidence type="ECO:0000313" key="6">
    <source>
        <dbReference type="EMBL" id="CAD8320043.1"/>
    </source>
</evidence>
<evidence type="ECO:0000256" key="1">
    <source>
        <dbReference type="ARBA" id="ARBA00009362"/>
    </source>
</evidence>
<name>A0A7R9ZDU8_9STRA</name>
<dbReference type="SUPFAM" id="SSF160374">
    <property type="entry name" value="RplX-like"/>
    <property type="match status" value="1"/>
</dbReference>
<comment type="similarity">
    <text evidence="1 4">Belongs to the eukaryotic ribosomal protein eL20 family.</text>
</comment>
<dbReference type="AlphaFoldDB" id="A0A7R9ZDU8"/>
<dbReference type="GO" id="GO:1990904">
    <property type="term" value="C:ribonucleoprotein complex"/>
    <property type="evidence" value="ECO:0007669"/>
    <property type="project" value="UniProtKB-KW"/>
</dbReference>